<keyword evidence="2" id="KW-1185">Reference proteome</keyword>
<accession>A0ACB8YJ88</accession>
<dbReference type="Proteomes" id="UP001055879">
    <property type="component" value="Linkage Group LG12"/>
</dbReference>
<protein>
    <submittedName>
        <fullName evidence="1">Uncharacterized protein</fullName>
    </submittedName>
</protein>
<evidence type="ECO:0000313" key="2">
    <source>
        <dbReference type="Proteomes" id="UP001055879"/>
    </source>
</evidence>
<sequence>MNATKASQSQQAQNIPIDPSTTPTPATPVSSALLAYEKCVYRAEFDNLNSRFDVMDDQLSEVHKSIKVLVDQCKVQAKKKRKFDDDHNHQKGEKRQRKEYVEPS</sequence>
<dbReference type="EMBL" id="CM042058">
    <property type="protein sequence ID" value="KAI3685536.1"/>
    <property type="molecule type" value="Genomic_DNA"/>
</dbReference>
<gene>
    <name evidence="1" type="ORF">L6452_34784</name>
</gene>
<reference evidence="1 2" key="2">
    <citation type="journal article" date="2022" name="Mol. Ecol. Resour.">
        <title>The genomes of chicory, endive, great burdock and yacon provide insights into Asteraceae paleo-polyploidization history and plant inulin production.</title>
        <authorList>
            <person name="Fan W."/>
            <person name="Wang S."/>
            <person name="Wang H."/>
            <person name="Wang A."/>
            <person name="Jiang F."/>
            <person name="Liu H."/>
            <person name="Zhao H."/>
            <person name="Xu D."/>
            <person name="Zhang Y."/>
        </authorList>
    </citation>
    <scope>NUCLEOTIDE SEQUENCE [LARGE SCALE GENOMIC DNA]</scope>
    <source>
        <strain evidence="2">cv. Niubang</strain>
    </source>
</reference>
<proteinExistence type="predicted"/>
<evidence type="ECO:0000313" key="1">
    <source>
        <dbReference type="EMBL" id="KAI3685536.1"/>
    </source>
</evidence>
<reference evidence="2" key="1">
    <citation type="journal article" date="2022" name="Mol. Ecol. Resour.">
        <title>The genomes of chicory, endive, great burdock and yacon provide insights into Asteraceae palaeo-polyploidization history and plant inulin production.</title>
        <authorList>
            <person name="Fan W."/>
            <person name="Wang S."/>
            <person name="Wang H."/>
            <person name="Wang A."/>
            <person name="Jiang F."/>
            <person name="Liu H."/>
            <person name="Zhao H."/>
            <person name="Xu D."/>
            <person name="Zhang Y."/>
        </authorList>
    </citation>
    <scope>NUCLEOTIDE SEQUENCE [LARGE SCALE GENOMIC DNA]</scope>
    <source>
        <strain evidence="2">cv. Niubang</strain>
    </source>
</reference>
<comment type="caution">
    <text evidence="1">The sequence shown here is derived from an EMBL/GenBank/DDBJ whole genome shotgun (WGS) entry which is preliminary data.</text>
</comment>
<name>A0ACB8YJ88_ARCLA</name>
<organism evidence="1 2">
    <name type="scientific">Arctium lappa</name>
    <name type="common">Greater burdock</name>
    <name type="synonym">Lappa major</name>
    <dbReference type="NCBI Taxonomy" id="4217"/>
    <lineage>
        <taxon>Eukaryota</taxon>
        <taxon>Viridiplantae</taxon>
        <taxon>Streptophyta</taxon>
        <taxon>Embryophyta</taxon>
        <taxon>Tracheophyta</taxon>
        <taxon>Spermatophyta</taxon>
        <taxon>Magnoliopsida</taxon>
        <taxon>eudicotyledons</taxon>
        <taxon>Gunneridae</taxon>
        <taxon>Pentapetalae</taxon>
        <taxon>asterids</taxon>
        <taxon>campanulids</taxon>
        <taxon>Asterales</taxon>
        <taxon>Asteraceae</taxon>
        <taxon>Carduoideae</taxon>
        <taxon>Cardueae</taxon>
        <taxon>Arctiinae</taxon>
        <taxon>Arctium</taxon>
    </lineage>
</organism>